<feature type="compositionally biased region" description="Low complexity" evidence="3">
    <location>
        <begin position="372"/>
        <end position="387"/>
    </location>
</feature>
<evidence type="ECO:0000313" key="4">
    <source>
        <dbReference type="Ensembl" id="ENSDCDP00010019112.1"/>
    </source>
</evidence>
<gene>
    <name evidence="4" type="primary">CFAP97</name>
</gene>
<sequence>MYSPRELEGEVDHSFFDSDCEDQGKQSNNREDDGKNKGNVDSFYPVSLVEQKAKEGQRWEGDSSSEHVGGDEQGAHGMKIDDSGRRDGEQESSKCDLDMEETVADRDCVADSNVSPSLSSLSEDWSKGKRSPSSGSTDGSRASSQVENDSDVEDGYHQSGSEEEDESLRGSQPCKRRVKQQRSFRISSPCPSLSSELESSYSSDEDCYSSPEPSTKTLPHPQATCSPRQSAMRASTFQQVKLKAPEVLESDDTITDVTPLSTPDANLDQTFELPSALPLKEPKAVVSEPKQQNATNDLVVRTDSACEKLDSDQEASHYTDRSLLSLVSQVDSSLLLEVPGSRNRKNYSFTNEEVRRIDRENQRLLKELSRPSARSRNSSGTISSSKASSKRTTPPIRMYHSALNRQREQQRIERENLAFLKRLESVKPTPGMTRSEQLADFQRQTSYLGTSVSPSTSERLLSSYSSPGKSSRPCSTSSHRSRPACSTPAPTKLSRASAPRPAWS</sequence>
<dbReference type="AlphaFoldDB" id="A0A8C3Z8J2"/>
<feature type="compositionally biased region" description="Low complexity" evidence="3">
    <location>
        <begin position="451"/>
        <end position="478"/>
    </location>
</feature>
<evidence type="ECO:0000256" key="1">
    <source>
        <dbReference type="ARBA" id="ARBA00008315"/>
    </source>
</evidence>
<proteinExistence type="inferred from homology"/>
<comment type="similarity">
    <text evidence="1">Belongs to the CFAP97 family.</text>
</comment>
<evidence type="ECO:0000313" key="5">
    <source>
        <dbReference type="Proteomes" id="UP000694580"/>
    </source>
</evidence>
<dbReference type="GO" id="GO:0007283">
    <property type="term" value="P:spermatogenesis"/>
    <property type="evidence" value="ECO:0007669"/>
    <property type="project" value="TreeGrafter"/>
</dbReference>
<dbReference type="Proteomes" id="UP000694580">
    <property type="component" value="Chromosome 4"/>
</dbReference>
<reference evidence="4" key="2">
    <citation type="submission" date="2025-05" db="UniProtKB">
        <authorList>
            <consortium name="Ensembl"/>
        </authorList>
    </citation>
    <scope>IDENTIFICATION</scope>
</reference>
<dbReference type="Ensembl" id="ENSDCDT00010020220.1">
    <property type="protein sequence ID" value="ENSDCDP00010019116.1"/>
    <property type="gene ID" value="ENSDCDG00010008661.1"/>
</dbReference>
<dbReference type="Ensembl" id="ENSDCDT00010020226.1">
    <property type="protein sequence ID" value="ENSDCDP00010019122.1"/>
    <property type="gene ID" value="ENSDCDG00010008661.1"/>
</dbReference>
<dbReference type="Ensembl" id="ENSDCDT00010020216.1">
    <property type="protein sequence ID" value="ENSDCDP00010019112.1"/>
    <property type="gene ID" value="ENSDCDG00010008661.1"/>
</dbReference>
<dbReference type="Pfam" id="PF13879">
    <property type="entry name" value="Hmw_CFAP97"/>
    <property type="match status" value="1"/>
</dbReference>
<dbReference type="PANTHER" id="PTHR23035">
    <property type="entry name" value="CILIA- AND FLAGELLA-ASSOCIATED PROTEIN 97-RELATED"/>
    <property type="match status" value="1"/>
</dbReference>
<feature type="compositionally biased region" description="Low complexity" evidence="3">
    <location>
        <begin position="131"/>
        <end position="144"/>
    </location>
</feature>
<dbReference type="OrthoDB" id="515313at2759"/>
<evidence type="ECO:0000256" key="2">
    <source>
        <dbReference type="ARBA" id="ARBA00021424"/>
    </source>
</evidence>
<feature type="compositionally biased region" description="Low complexity" evidence="3">
    <location>
        <begin position="187"/>
        <end position="214"/>
    </location>
</feature>
<feature type="compositionally biased region" description="Polar residues" evidence="3">
    <location>
        <begin position="223"/>
        <end position="232"/>
    </location>
</feature>
<feature type="compositionally biased region" description="Basic and acidic residues" evidence="3">
    <location>
        <begin position="1"/>
        <end position="38"/>
    </location>
</feature>
<feature type="compositionally biased region" description="Low complexity" evidence="3">
    <location>
        <begin position="112"/>
        <end position="123"/>
    </location>
</feature>
<feature type="region of interest" description="Disordered" evidence="3">
    <location>
        <begin position="449"/>
        <end position="504"/>
    </location>
</feature>
<dbReference type="PANTHER" id="PTHR23035:SF1">
    <property type="entry name" value="CILIA- AND FLAGELLA-ASSOCIATED PROTEIN 97"/>
    <property type="match status" value="1"/>
</dbReference>
<accession>A0A8C3Z8J2</accession>
<dbReference type="Ensembl" id="ENSDCDT00010020218.1">
    <property type="protein sequence ID" value="ENSDCDP00010019114.1"/>
    <property type="gene ID" value="ENSDCDG00010008661.1"/>
</dbReference>
<dbReference type="GeneTree" id="ENSGT00390000010356"/>
<dbReference type="InterPro" id="IPR029488">
    <property type="entry name" value="Hmw/CFAP97"/>
</dbReference>
<dbReference type="InterPro" id="IPR038791">
    <property type="entry name" value="Cfap97/Hemingway"/>
</dbReference>
<protein>
    <recommendedName>
        <fullName evidence="2">Cilia- and flagella-associated protein 97</fullName>
    </recommendedName>
</protein>
<organism evidence="4 5">
    <name type="scientific">Denticeps clupeoides</name>
    <name type="common">denticle herring</name>
    <dbReference type="NCBI Taxonomy" id="299321"/>
    <lineage>
        <taxon>Eukaryota</taxon>
        <taxon>Metazoa</taxon>
        <taxon>Chordata</taxon>
        <taxon>Craniata</taxon>
        <taxon>Vertebrata</taxon>
        <taxon>Euteleostomi</taxon>
        <taxon>Actinopterygii</taxon>
        <taxon>Neopterygii</taxon>
        <taxon>Teleostei</taxon>
        <taxon>Clupei</taxon>
        <taxon>Clupeiformes</taxon>
        <taxon>Denticipitoidei</taxon>
        <taxon>Denticipitidae</taxon>
        <taxon>Denticeps</taxon>
    </lineage>
</organism>
<feature type="region of interest" description="Disordered" evidence="3">
    <location>
        <begin position="366"/>
        <end position="396"/>
    </location>
</feature>
<reference evidence="4 5" key="1">
    <citation type="submission" date="2020-06" db="EMBL/GenBank/DDBJ databases">
        <authorList>
            <consortium name="Wellcome Sanger Institute Data Sharing"/>
        </authorList>
    </citation>
    <scope>NUCLEOTIDE SEQUENCE [LARGE SCALE GENOMIC DNA]</scope>
</reference>
<feature type="compositionally biased region" description="Basic and acidic residues" evidence="3">
    <location>
        <begin position="51"/>
        <end position="109"/>
    </location>
</feature>
<keyword evidence="5" id="KW-1185">Reference proteome</keyword>
<evidence type="ECO:0000256" key="3">
    <source>
        <dbReference type="SAM" id="MobiDB-lite"/>
    </source>
</evidence>
<name>A0A8C3Z8J2_9TELE</name>
<feature type="region of interest" description="Disordered" evidence="3">
    <location>
        <begin position="1"/>
        <end position="232"/>
    </location>
</feature>